<reference evidence="3 4" key="1">
    <citation type="journal article" date="2021" name="Sci. Rep.">
        <title>Genome sequencing of the multicellular alga Astrephomene provides insights into convergent evolution of germ-soma differentiation.</title>
        <authorList>
            <person name="Yamashita S."/>
            <person name="Yamamoto K."/>
            <person name="Matsuzaki R."/>
            <person name="Suzuki S."/>
            <person name="Yamaguchi H."/>
            <person name="Hirooka S."/>
            <person name="Minakuchi Y."/>
            <person name="Miyagishima S."/>
            <person name="Kawachi M."/>
            <person name="Toyoda A."/>
            <person name="Nozaki H."/>
        </authorList>
    </citation>
    <scope>NUCLEOTIDE SEQUENCE [LARGE SCALE GENOMIC DNA]</scope>
    <source>
        <strain evidence="3 4">NIES-4017</strain>
    </source>
</reference>
<evidence type="ECO:0000313" key="3">
    <source>
        <dbReference type="EMBL" id="GFR48842.1"/>
    </source>
</evidence>
<proteinExistence type="predicted"/>
<gene>
    <name evidence="3" type="ORF">Agub_g10795</name>
</gene>
<feature type="compositionally biased region" description="Basic and acidic residues" evidence="1">
    <location>
        <begin position="47"/>
        <end position="61"/>
    </location>
</feature>
<feature type="compositionally biased region" description="Low complexity" evidence="1">
    <location>
        <begin position="359"/>
        <end position="368"/>
    </location>
</feature>
<feature type="compositionally biased region" description="Basic and acidic residues" evidence="1">
    <location>
        <begin position="513"/>
        <end position="522"/>
    </location>
</feature>
<feature type="compositionally biased region" description="Low complexity" evidence="1">
    <location>
        <begin position="113"/>
        <end position="131"/>
    </location>
</feature>
<organism evidence="3 4">
    <name type="scientific">Astrephomene gubernaculifera</name>
    <dbReference type="NCBI Taxonomy" id="47775"/>
    <lineage>
        <taxon>Eukaryota</taxon>
        <taxon>Viridiplantae</taxon>
        <taxon>Chlorophyta</taxon>
        <taxon>core chlorophytes</taxon>
        <taxon>Chlorophyceae</taxon>
        <taxon>CS clade</taxon>
        <taxon>Chlamydomonadales</taxon>
        <taxon>Astrephomenaceae</taxon>
        <taxon>Astrephomene</taxon>
    </lineage>
</organism>
<feature type="region of interest" description="Disordered" evidence="1">
    <location>
        <begin position="359"/>
        <end position="423"/>
    </location>
</feature>
<dbReference type="EMBL" id="BMAR01000026">
    <property type="protein sequence ID" value="GFR48842.1"/>
    <property type="molecule type" value="Genomic_DNA"/>
</dbReference>
<feature type="region of interest" description="Disordered" evidence="1">
    <location>
        <begin position="1093"/>
        <end position="1134"/>
    </location>
</feature>
<keyword evidence="2" id="KW-0812">Transmembrane</keyword>
<feature type="region of interest" description="Disordered" evidence="1">
    <location>
        <begin position="1158"/>
        <end position="1235"/>
    </location>
</feature>
<feature type="compositionally biased region" description="Acidic residues" evidence="1">
    <location>
        <begin position="227"/>
        <end position="237"/>
    </location>
</feature>
<feature type="compositionally biased region" description="Low complexity" evidence="1">
    <location>
        <begin position="643"/>
        <end position="659"/>
    </location>
</feature>
<feature type="region of interest" description="Disordered" evidence="1">
    <location>
        <begin position="501"/>
        <end position="545"/>
    </location>
</feature>
<feature type="region of interest" description="Disordered" evidence="1">
    <location>
        <begin position="186"/>
        <end position="249"/>
    </location>
</feature>
<keyword evidence="4" id="KW-1185">Reference proteome</keyword>
<feature type="compositionally biased region" description="Polar residues" evidence="1">
    <location>
        <begin position="369"/>
        <end position="383"/>
    </location>
</feature>
<feature type="compositionally biased region" description="Gly residues" evidence="1">
    <location>
        <begin position="1207"/>
        <end position="1222"/>
    </location>
</feature>
<feature type="compositionally biased region" description="Acidic residues" evidence="1">
    <location>
        <begin position="503"/>
        <end position="512"/>
    </location>
</feature>
<feature type="compositionally biased region" description="Basic and acidic residues" evidence="1">
    <location>
        <begin position="1188"/>
        <end position="1202"/>
    </location>
</feature>
<evidence type="ECO:0000313" key="4">
    <source>
        <dbReference type="Proteomes" id="UP001054857"/>
    </source>
</evidence>
<feature type="region of interest" description="Disordered" evidence="1">
    <location>
        <begin position="22"/>
        <end position="153"/>
    </location>
</feature>
<feature type="compositionally biased region" description="Low complexity" evidence="1">
    <location>
        <begin position="1173"/>
        <end position="1187"/>
    </location>
</feature>
<sequence>MVRTAPAAAAVVAGGVAEEAVAAREDKGKPPAAWAAAAAAAAPCDDAVGRRQSGELAERPEVLPSVSSSGTGEEEEKEGGRSASSDREEEEDERVAEAAGEAAVSTEEEADPSSGRLRSSVCSSSSSSSGGMEAGVEEEGEEEHAALRVDESMVSEALEEVAAAQAGGGEEVVTSAVAAAAVVEEAGSEMQPALVDEAQRRAAEARQQPPEEAGGSIEEELQRTGGEEEEEEAGEEAQEIRPSGDPGVSNAVAATAAATKGRCKAGGGKAAGVESQQAHTKAGGLGTRFGQQSMAGLLGSVRSSFSSLSSSCYRCCCGFLSRGGGGGWGAGRLPLLVAVLATAVLLLLLSLGLMAAVRSSSSSSRRGSPTTHLQGGLHGSSTLPPLGAVTHGSPAASATAGSEARMGEMASTPSALPGGLQPTLQVHPTERLAAVQEESSPEALGPVTVAGGGAVVASSAEDYGAPQLLLQGSSAGLHQQQQCKERHNPDEVCGTEALLQGEEHEEAEEEEGDNRAAARTTEKSAATGNAEAAPPHPLKSSSPAPARQQPICVELRTLLEALSCAPDTHSLLVAGAADRDSNNRGSSSSSRRHGAQVVMTAGECRNATGVAAPSELLLPRGPQVRRAMQALDQRWRELTQGVAASAGSSSSSSTATKGSDPAGRRAGWTQEKGPGARGCTRTMSPAGAPRKGQKQVEEADDEEAVAGQAVASWAESGLLAALRPLVRAVVDDDELPERMNAAHKAVLLAERLCSQPGGHSAAAATLTSARLHAALGDLAAVVEVHVDPSYPGGAAAAVAGRLAREASCLGWQAERLEGLAQERAVEAAEAEDRAEKEERGEECRRRCSPRSRLRAALLSLGVPSRLVDTALPPLPAHHPLGGSASGSGFGSGLDELLDPVEVWIRGSRHLQEWLGAALGGEEEAAEEEGHKLGLRGLHDLRGIHMDELQQRMRAAARATERAVRGSAAAAVKTAAAVAVETAAAAAAAATGLLGSGGGGGGGAHEWRRLQRVLAEALGAHEVEGEEEKYGWGHGGGDWVDVLNGLVGGGGGGGGGGVERWRQRLPDGLMEGLRAAVRRAYRAQAAALHCDCHEEEQEEAGQQGEDGKKGRTGPAGSSSKRQGRSSSNRGAAAAGVDTACVGRLDELLRQAAEATAATAAGAGAGGGTSDDASVRQQARAPARAAGSRQQERATRRSDGDCQRRGRHGGGGGKGWGDQVCGGDGGDDDDDGSRTAVSYLSPGVLRRMVVAVRRLRADVGELGEAAGRVRERCVGVAEGVEAFRRRRQEEGPGRV</sequence>
<feature type="compositionally biased region" description="Low complexity" evidence="1">
    <location>
        <begin position="30"/>
        <end position="43"/>
    </location>
</feature>
<keyword evidence="2" id="KW-1133">Transmembrane helix</keyword>
<feature type="region of interest" description="Disordered" evidence="1">
    <location>
        <begin position="575"/>
        <end position="596"/>
    </location>
</feature>
<feature type="region of interest" description="Disordered" evidence="1">
    <location>
        <begin position="640"/>
        <end position="703"/>
    </location>
</feature>
<dbReference type="Proteomes" id="UP001054857">
    <property type="component" value="Unassembled WGS sequence"/>
</dbReference>
<comment type="caution">
    <text evidence="3">The sequence shown here is derived from an EMBL/GenBank/DDBJ whole genome shotgun (WGS) entry which is preliminary data.</text>
</comment>
<evidence type="ECO:0000256" key="2">
    <source>
        <dbReference type="SAM" id="Phobius"/>
    </source>
</evidence>
<keyword evidence="2" id="KW-0472">Membrane</keyword>
<feature type="compositionally biased region" description="Low complexity" evidence="1">
    <location>
        <begin position="1115"/>
        <end position="1134"/>
    </location>
</feature>
<feature type="transmembrane region" description="Helical" evidence="2">
    <location>
        <begin position="335"/>
        <end position="357"/>
    </location>
</feature>
<name>A0AAD3DX94_9CHLO</name>
<accession>A0AAD3DX94</accession>
<evidence type="ECO:0000256" key="1">
    <source>
        <dbReference type="SAM" id="MobiDB-lite"/>
    </source>
</evidence>
<protein>
    <submittedName>
        <fullName evidence="3">Uncharacterized protein</fullName>
    </submittedName>
</protein>